<dbReference type="Proteomes" id="UP001178507">
    <property type="component" value="Unassembled WGS sequence"/>
</dbReference>
<keyword evidence="3" id="KW-1185">Reference proteome</keyword>
<evidence type="ECO:0000313" key="2">
    <source>
        <dbReference type="EMBL" id="CAJ1393878.1"/>
    </source>
</evidence>
<reference evidence="2" key="1">
    <citation type="submission" date="2023-08" db="EMBL/GenBank/DDBJ databases">
        <authorList>
            <person name="Chen Y."/>
            <person name="Shah S."/>
            <person name="Dougan E. K."/>
            <person name="Thang M."/>
            <person name="Chan C."/>
        </authorList>
    </citation>
    <scope>NUCLEOTIDE SEQUENCE</scope>
</reference>
<evidence type="ECO:0000256" key="1">
    <source>
        <dbReference type="SAM" id="MobiDB-lite"/>
    </source>
</evidence>
<protein>
    <submittedName>
        <fullName evidence="2">Uncharacterized protein</fullName>
    </submittedName>
</protein>
<gene>
    <name evidence="2" type="ORF">EVOR1521_LOCUS18646</name>
</gene>
<proteinExistence type="predicted"/>
<feature type="compositionally biased region" description="Basic and acidic residues" evidence="1">
    <location>
        <begin position="520"/>
        <end position="537"/>
    </location>
</feature>
<dbReference type="EMBL" id="CAUJNA010002668">
    <property type="protein sequence ID" value="CAJ1393878.1"/>
    <property type="molecule type" value="Genomic_DNA"/>
</dbReference>
<name>A0AA36N946_9DINO</name>
<feature type="compositionally biased region" description="Low complexity" evidence="1">
    <location>
        <begin position="501"/>
        <end position="512"/>
    </location>
</feature>
<evidence type="ECO:0000313" key="3">
    <source>
        <dbReference type="Proteomes" id="UP001178507"/>
    </source>
</evidence>
<comment type="caution">
    <text evidence="2">The sequence shown here is derived from an EMBL/GenBank/DDBJ whole genome shotgun (WGS) entry which is preliminary data.</text>
</comment>
<accession>A0AA36N946</accession>
<organism evidence="2 3">
    <name type="scientific">Effrenium voratum</name>
    <dbReference type="NCBI Taxonomy" id="2562239"/>
    <lineage>
        <taxon>Eukaryota</taxon>
        <taxon>Sar</taxon>
        <taxon>Alveolata</taxon>
        <taxon>Dinophyceae</taxon>
        <taxon>Suessiales</taxon>
        <taxon>Symbiodiniaceae</taxon>
        <taxon>Effrenium</taxon>
    </lineage>
</organism>
<dbReference type="AlphaFoldDB" id="A0AA36N946"/>
<feature type="region of interest" description="Disordered" evidence="1">
    <location>
        <begin position="501"/>
        <end position="537"/>
    </location>
</feature>
<sequence length="667" mass="73205">MTCFTDLGALLGLSYLWSRLHGRQQRRRFERRAALQRLARRWLGRDLVPGPAGEEPEDAACASAWRAVCRYEEAHQKEGCAPPTVDCSVGLPGLSGMLQRAGVVQVEADLEPEELLCADVRPWLRLAPSKASELPKRVGFYQQLLMRPEVFGDPPFFALLAFLCERLDELSSRLAGSSRDCAVQLAKVISAGKEVLGALLPVLLLAICDVMDGTATPLISVESMLASLEAPVSGRLWASDAGRMLRELLQSPHFADFWGCRKGDGARGSLLDMWLELRHAWMDALDAQEQLAEASGIHELFRASGCREVQQSYLDLYKQLDNVIKFLSMVAHYRRLATVAGDAAMYHLRAILHHLLQEIETSMAQVSLLVSRIMREVRRAVMNATSGNAKGAAGGTLLWLSRLQVIDEQALGRSTLALLEALQQLRFLSSEARLPELRKSCQQSLQQICALTASPEFRSRCLEVPPETTLPALEIFAGEEEEAETEPLEEAEAPALLETAPAPSAGAAGPASPASPLPEPKPEAEREAPEARAEVRLGKECDQEEQDRFYELLLAAVLPLLGDGSCLASEEVLFMLGRAGLQAQAQDLMRGKERVEGEELRRILETAALTSASTGIDANFPANRACARQARLQDGQENLVEPARRVPWIEGITWDGRRLRIGAAFQG</sequence>